<organism evidence="2">
    <name type="scientific">Siphoviridae sp. ct3r22</name>
    <dbReference type="NCBI Taxonomy" id="2825325"/>
    <lineage>
        <taxon>Viruses</taxon>
        <taxon>Duplodnaviria</taxon>
        <taxon>Heunggongvirae</taxon>
        <taxon>Uroviricota</taxon>
        <taxon>Caudoviricetes</taxon>
    </lineage>
</organism>
<evidence type="ECO:0000256" key="1">
    <source>
        <dbReference type="SAM" id="Coils"/>
    </source>
</evidence>
<evidence type="ECO:0000313" key="2">
    <source>
        <dbReference type="EMBL" id="DAG00409.1"/>
    </source>
</evidence>
<name>A0A8S5V102_9CAUD</name>
<keyword evidence="1" id="KW-0175">Coiled coil</keyword>
<sequence>MAQSIKVGSLVKYKDHEGNLNGGTVITFRDGSALINTLEGKNVQVKLTNCSLIERNKGKGRVSNEEKEKILQEFKEMNANKMQVNGPTEKEDEDECNRLIRELSEKDKKIDELNYVIDKQAEKLNELEQEIKRLINNPTHTSIDENKCYIAYKGMKEALILKSLSDSNLNSDVIEQLAETIDKLVSLDNN</sequence>
<proteinExistence type="predicted"/>
<feature type="coiled-coil region" evidence="1">
    <location>
        <begin position="89"/>
        <end position="137"/>
    </location>
</feature>
<protein>
    <submittedName>
        <fullName evidence="2">Protein SlyX-like protein</fullName>
    </submittedName>
</protein>
<dbReference type="EMBL" id="BK016180">
    <property type="protein sequence ID" value="DAG00409.1"/>
    <property type="molecule type" value="Genomic_DNA"/>
</dbReference>
<reference evidence="2" key="1">
    <citation type="journal article" date="2021" name="Proc. Natl. Acad. Sci. U.S.A.">
        <title>A Catalog of Tens of Thousands of Viruses from Human Metagenomes Reveals Hidden Associations with Chronic Diseases.</title>
        <authorList>
            <person name="Tisza M.J."/>
            <person name="Buck C.B."/>
        </authorList>
    </citation>
    <scope>NUCLEOTIDE SEQUENCE</scope>
    <source>
        <strain evidence="2">Ct3r22</strain>
    </source>
</reference>
<accession>A0A8S5V102</accession>